<reference evidence="10 11" key="1">
    <citation type="submission" date="2024-08" db="EMBL/GenBank/DDBJ databases">
        <authorList>
            <person name="Cucini C."/>
            <person name="Frati F."/>
        </authorList>
    </citation>
    <scope>NUCLEOTIDE SEQUENCE [LARGE SCALE GENOMIC DNA]</scope>
</reference>
<evidence type="ECO:0000256" key="4">
    <source>
        <dbReference type="ARBA" id="ARBA00022729"/>
    </source>
</evidence>
<proteinExistence type="inferred from homology"/>
<evidence type="ECO:0000313" key="11">
    <source>
        <dbReference type="Proteomes" id="UP001642540"/>
    </source>
</evidence>
<feature type="signal peptide" evidence="9">
    <location>
        <begin position="1"/>
        <end position="29"/>
    </location>
</feature>
<feature type="chain" id="PRO_5047318411" description="SID1 transmembrane family member 1" evidence="9">
    <location>
        <begin position="30"/>
        <end position="826"/>
    </location>
</feature>
<evidence type="ECO:0000313" key="10">
    <source>
        <dbReference type="EMBL" id="CAL8123944.1"/>
    </source>
</evidence>
<accession>A0ABP1REK6</accession>
<evidence type="ECO:0000256" key="6">
    <source>
        <dbReference type="ARBA" id="ARBA00023136"/>
    </source>
</evidence>
<dbReference type="PANTHER" id="PTHR12185">
    <property type="entry name" value="SID1 TRANSMEMBRANE FAMILY MEMEBER"/>
    <property type="match status" value="1"/>
</dbReference>
<dbReference type="Pfam" id="PF13965">
    <property type="entry name" value="SID-1_RNA_chan"/>
    <property type="match status" value="2"/>
</dbReference>
<gene>
    <name evidence="10" type="ORF">ODALV1_LOCUS20388</name>
</gene>
<evidence type="ECO:0000256" key="9">
    <source>
        <dbReference type="SAM" id="SignalP"/>
    </source>
</evidence>
<evidence type="ECO:0000256" key="1">
    <source>
        <dbReference type="ARBA" id="ARBA00004141"/>
    </source>
</evidence>
<evidence type="ECO:0008006" key="12">
    <source>
        <dbReference type="Google" id="ProtNLM"/>
    </source>
</evidence>
<evidence type="ECO:0000256" key="3">
    <source>
        <dbReference type="ARBA" id="ARBA00022692"/>
    </source>
</evidence>
<comment type="subcellular location">
    <subcellularLocation>
        <location evidence="1">Membrane</location>
        <topology evidence="1">Multi-pass membrane protein</topology>
    </subcellularLocation>
</comment>
<keyword evidence="7" id="KW-0325">Glycoprotein</keyword>
<keyword evidence="3 8" id="KW-0812">Transmembrane</keyword>
<feature type="transmembrane region" description="Helical" evidence="8">
    <location>
        <begin position="317"/>
        <end position="338"/>
    </location>
</feature>
<keyword evidence="4 9" id="KW-0732">Signal</keyword>
<name>A0ABP1REK6_9HEXA</name>
<protein>
    <recommendedName>
        <fullName evidence="12">SID1 transmembrane family member 1</fullName>
    </recommendedName>
</protein>
<feature type="transmembrane region" description="Helical" evidence="8">
    <location>
        <begin position="573"/>
        <end position="594"/>
    </location>
</feature>
<comment type="similarity">
    <text evidence="2">Belongs to the SID1 family.</text>
</comment>
<feature type="transmembrane region" description="Helical" evidence="8">
    <location>
        <begin position="444"/>
        <end position="462"/>
    </location>
</feature>
<dbReference type="PANTHER" id="PTHR12185:SF1">
    <property type="entry name" value="SYSTEMIC RNA INTERFERENCE DEFECTIVE PROTEIN 1"/>
    <property type="match status" value="1"/>
</dbReference>
<sequence>MSNSKEYFQLCATLILVSLWTSLITPAECFLIRNKNMNLTMTEYSVDMPDIPSISTTIVRGETHIYFFTFSSSFLEKWPAYQLQFYAETDLAFLNQTSKRSYPLLVTAYWHGSIRSWEIPIYVPKDAQELRRGSRFSDNLVGKTFWDYPIDKQFDLWNLTVQICINNDATVFYKMKIATLPDFRVRHGLHVTGMATASAPSIYLFTPMLLAWQHLFIEVTSNTEICTLLSIQKLQGPFLDQMDRRMEMDYLETFTLKTALSLRGDKFPDGFLLVFYPFPDDTKCERLENHNGDWRTNVFRKKDMQFVIREGMPLSDYTLPLVFPIIVMLCCGYVTLLIQWRFNKERKLVLDGFKPFAPIVRRHSLFKSHITINDLVIEEHTRVAVQSKRYCRGVIVSTAFYCIPVFQLIRTFSDRLLETGDFDVCYFNHYCSHMLGSIHDFNHIYSNIGYLFFGLLYGLLVWRRQRVMCNPTTINQIEEQSSGCTCIPPHIGVCSQGNANAPNTPHRHGHGVCVHYSLLYCLGFTLFMTGIMSAGYHVCPSQSNFQFDTVFMYTIAAITVVTIYQFRHPTYLSANFTFIALAIVTCITVLGLLWEQSIVRISFTAIHSTFLISVLPKLCYNGYIRQNGRLVHHWHNMMHLLLLKLKDDILEGRLFKPQNVVWRAPHDPETLIIPGPGRLVLPGFFLLVNFFSLLAIWTVLGEQNFATQVLFVCVMNGSMYTLFYSFLKWCHGECRRNLWIQPCFYLISSLILWSVAMFYFFDVSSTWEHSPAESRLLNTDCLVMNFYDSHDMWHFLSSAALFCSAMVLLTVDDDLIDQPKSTIPVF</sequence>
<feature type="transmembrane region" description="Helical" evidence="8">
    <location>
        <begin position="679"/>
        <end position="699"/>
    </location>
</feature>
<keyword evidence="5 8" id="KW-1133">Transmembrane helix</keyword>
<comment type="caution">
    <text evidence="10">The sequence shown here is derived from an EMBL/GenBank/DDBJ whole genome shotgun (WGS) entry which is preliminary data.</text>
</comment>
<keyword evidence="6 8" id="KW-0472">Membrane</keyword>
<evidence type="ECO:0000256" key="7">
    <source>
        <dbReference type="ARBA" id="ARBA00023180"/>
    </source>
</evidence>
<dbReference type="InterPro" id="IPR025958">
    <property type="entry name" value="SID1_TM_fam"/>
</dbReference>
<feature type="transmembrane region" description="Helical" evidence="8">
    <location>
        <begin position="600"/>
        <end position="620"/>
    </location>
</feature>
<evidence type="ECO:0000256" key="5">
    <source>
        <dbReference type="ARBA" id="ARBA00022989"/>
    </source>
</evidence>
<feature type="transmembrane region" description="Helical" evidence="8">
    <location>
        <begin position="705"/>
        <end position="727"/>
    </location>
</feature>
<evidence type="ECO:0000256" key="2">
    <source>
        <dbReference type="ARBA" id="ARBA00006618"/>
    </source>
</evidence>
<dbReference type="EMBL" id="CAXLJM020000068">
    <property type="protein sequence ID" value="CAL8123944.1"/>
    <property type="molecule type" value="Genomic_DNA"/>
</dbReference>
<keyword evidence="11" id="KW-1185">Reference proteome</keyword>
<feature type="transmembrane region" description="Helical" evidence="8">
    <location>
        <begin position="739"/>
        <end position="761"/>
    </location>
</feature>
<feature type="transmembrane region" description="Helical" evidence="8">
    <location>
        <begin position="390"/>
        <end position="409"/>
    </location>
</feature>
<feature type="transmembrane region" description="Helical" evidence="8">
    <location>
        <begin position="550"/>
        <end position="566"/>
    </location>
</feature>
<dbReference type="Proteomes" id="UP001642540">
    <property type="component" value="Unassembled WGS sequence"/>
</dbReference>
<feature type="transmembrane region" description="Helical" evidence="8">
    <location>
        <begin position="792"/>
        <end position="811"/>
    </location>
</feature>
<feature type="transmembrane region" description="Helical" evidence="8">
    <location>
        <begin position="517"/>
        <end position="538"/>
    </location>
</feature>
<evidence type="ECO:0000256" key="8">
    <source>
        <dbReference type="SAM" id="Phobius"/>
    </source>
</evidence>
<organism evidence="10 11">
    <name type="scientific">Orchesella dallaii</name>
    <dbReference type="NCBI Taxonomy" id="48710"/>
    <lineage>
        <taxon>Eukaryota</taxon>
        <taxon>Metazoa</taxon>
        <taxon>Ecdysozoa</taxon>
        <taxon>Arthropoda</taxon>
        <taxon>Hexapoda</taxon>
        <taxon>Collembola</taxon>
        <taxon>Entomobryomorpha</taxon>
        <taxon>Entomobryoidea</taxon>
        <taxon>Orchesellidae</taxon>
        <taxon>Orchesellinae</taxon>
        <taxon>Orchesella</taxon>
    </lineage>
</organism>